<protein>
    <recommendedName>
        <fullName evidence="2">UPF0251 protein ENM99_02675</fullName>
    </recommendedName>
</protein>
<dbReference type="Proteomes" id="UP000886400">
    <property type="component" value="Unassembled WGS sequence"/>
</dbReference>
<comment type="caution">
    <text evidence="3">The sequence shown here is derived from an EMBL/GenBank/DDBJ whole genome shotgun (WGS) entry which is preliminary data.</text>
</comment>
<reference evidence="3" key="1">
    <citation type="journal article" date="2020" name="mSystems">
        <title>Genome- and Community-Level Interaction Insights into Carbon Utilization and Element Cycling Functions of Hydrothermarchaeota in Hydrothermal Sediment.</title>
        <authorList>
            <person name="Zhou Z."/>
            <person name="Liu Y."/>
            <person name="Xu W."/>
            <person name="Pan J."/>
            <person name="Luo Z.H."/>
            <person name="Li M."/>
        </authorList>
    </citation>
    <scope>NUCLEOTIDE SEQUENCE [LARGE SCALE GENOMIC DNA]</scope>
    <source>
        <strain evidence="3">SpSt-1135</strain>
    </source>
</reference>
<dbReference type="EMBL" id="DRZX01000130">
    <property type="protein sequence ID" value="HHS48749.1"/>
    <property type="molecule type" value="Genomic_DNA"/>
</dbReference>
<dbReference type="PANTHER" id="PTHR37478:SF2">
    <property type="entry name" value="UPF0251 PROTEIN TK0562"/>
    <property type="match status" value="1"/>
</dbReference>
<dbReference type="InterPro" id="IPR002852">
    <property type="entry name" value="UPF0251"/>
</dbReference>
<comment type="similarity">
    <text evidence="1 2">Belongs to the UPF0251 family.</text>
</comment>
<dbReference type="SUPFAM" id="SSF88659">
    <property type="entry name" value="Sigma3 and sigma4 domains of RNA polymerase sigma factors"/>
    <property type="match status" value="1"/>
</dbReference>
<dbReference type="PANTHER" id="PTHR37478">
    <property type="match status" value="1"/>
</dbReference>
<dbReference type="InterPro" id="IPR036388">
    <property type="entry name" value="WH-like_DNA-bd_sf"/>
</dbReference>
<sequence length="104" mass="12149">MRGRWRRRCIQFKPQNKCFKPCGVAFNQLEVNVLKHDELEALRLADYEGLYQEECAKRMNISRTTFGRTIESARKKVTDCLLNGKALIIEDIDDLNNDNNDQTI</sequence>
<evidence type="ECO:0000256" key="2">
    <source>
        <dbReference type="HAMAP-Rule" id="MF_00674"/>
    </source>
</evidence>
<evidence type="ECO:0000313" key="3">
    <source>
        <dbReference type="EMBL" id="HHS48749.1"/>
    </source>
</evidence>
<evidence type="ECO:0000256" key="1">
    <source>
        <dbReference type="ARBA" id="ARBA00009350"/>
    </source>
</evidence>
<dbReference type="AlphaFoldDB" id="A0A7C6E957"/>
<proteinExistence type="inferred from homology"/>
<dbReference type="Gene3D" id="1.10.10.10">
    <property type="entry name" value="Winged helix-like DNA-binding domain superfamily/Winged helix DNA-binding domain"/>
    <property type="match status" value="1"/>
</dbReference>
<organism evidence="3">
    <name type="scientific">Desulfurella acetivorans</name>
    <dbReference type="NCBI Taxonomy" id="33002"/>
    <lineage>
        <taxon>Bacteria</taxon>
        <taxon>Pseudomonadati</taxon>
        <taxon>Campylobacterota</taxon>
        <taxon>Desulfurellia</taxon>
        <taxon>Desulfurellales</taxon>
        <taxon>Desulfurellaceae</taxon>
        <taxon>Desulfurella</taxon>
    </lineage>
</organism>
<dbReference type="HAMAP" id="MF_00674">
    <property type="entry name" value="UPF0251"/>
    <property type="match status" value="1"/>
</dbReference>
<name>A0A7C6E957_DESAE</name>
<accession>A0A7C6E957</accession>
<gene>
    <name evidence="3" type="ORF">ENM99_02675</name>
</gene>
<dbReference type="Pfam" id="PF02001">
    <property type="entry name" value="DUF134"/>
    <property type="match status" value="1"/>
</dbReference>
<dbReference type="InterPro" id="IPR013324">
    <property type="entry name" value="RNA_pol_sigma_r3/r4-like"/>
</dbReference>